<evidence type="ECO:0000256" key="4">
    <source>
        <dbReference type="ARBA" id="ARBA00023242"/>
    </source>
</evidence>
<dbReference type="PROSITE" id="PS51475">
    <property type="entry name" value="PROTEASOME_ALPHA_2"/>
    <property type="match status" value="1"/>
</dbReference>
<keyword evidence="2 6" id="KW-0963">Cytoplasm</keyword>
<feature type="domain" description="Proteasome alpha-type subunits" evidence="7">
    <location>
        <begin position="9"/>
        <end position="31"/>
    </location>
</feature>
<evidence type="ECO:0000259" key="7">
    <source>
        <dbReference type="PROSITE" id="PS00388"/>
    </source>
</evidence>
<gene>
    <name evidence="8" type="ORF">LITE_LOCUS29668</name>
</gene>
<dbReference type="GO" id="GO:0005737">
    <property type="term" value="C:cytoplasm"/>
    <property type="evidence" value="ECO:0007669"/>
    <property type="project" value="UniProtKB-SubCell"/>
</dbReference>
<dbReference type="InterPro" id="IPR034642">
    <property type="entry name" value="Proteasome_subunit_alpha6"/>
</dbReference>
<keyword evidence="9" id="KW-1185">Reference proteome</keyword>
<dbReference type="GO" id="GO:0005634">
    <property type="term" value="C:nucleus"/>
    <property type="evidence" value="ECO:0007669"/>
    <property type="project" value="UniProtKB-SubCell"/>
</dbReference>
<reference evidence="8" key="1">
    <citation type="submission" date="2022-08" db="EMBL/GenBank/DDBJ databases">
        <authorList>
            <person name="Gutierrez-Valencia J."/>
        </authorList>
    </citation>
    <scope>NUCLEOTIDE SEQUENCE</scope>
</reference>
<comment type="caution">
    <text evidence="8">The sequence shown here is derived from an EMBL/GenBank/DDBJ whole genome shotgun (WGS) entry which is preliminary data.</text>
</comment>
<dbReference type="CDD" id="cd03754">
    <property type="entry name" value="proteasome_alpha_type_6"/>
    <property type="match status" value="1"/>
</dbReference>
<comment type="subcellular location">
    <subcellularLocation>
        <location evidence="6">Cytoplasm</location>
    </subcellularLocation>
    <subcellularLocation>
        <location evidence="6">Nucleus</location>
    </subcellularLocation>
</comment>
<evidence type="ECO:0000256" key="5">
    <source>
        <dbReference type="PROSITE-ProRule" id="PRU00808"/>
    </source>
</evidence>
<keyword evidence="3 5" id="KW-0647">Proteasome</keyword>
<name>A0AAV0MPY9_9ROSI</name>
<evidence type="ECO:0000256" key="3">
    <source>
        <dbReference type="ARBA" id="ARBA00022942"/>
    </source>
</evidence>
<dbReference type="Proteomes" id="UP001154282">
    <property type="component" value="Unassembled WGS sequence"/>
</dbReference>
<dbReference type="Pfam" id="PF00227">
    <property type="entry name" value="Proteasome"/>
    <property type="match status" value="1"/>
</dbReference>
<dbReference type="InterPro" id="IPR029055">
    <property type="entry name" value="Ntn_hydrolases_N"/>
</dbReference>
<organism evidence="8 9">
    <name type="scientific">Linum tenue</name>
    <dbReference type="NCBI Taxonomy" id="586396"/>
    <lineage>
        <taxon>Eukaryota</taxon>
        <taxon>Viridiplantae</taxon>
        <taxon>Streptophyta</taxon>
        <taxon>Embryophyta</taxon>
        <taxon>Tracheophyta</taxon>
        <taxon>Spermatophyta</taxon>
        <taxon>Magnoliopsida</taxon>
        <taxon>eudicotyledons</taxon>
        <taxon>Gunneridae</taxon>
        <taxon>Pentapetalae</taxon>
        <taxon>rosids</taxon>
        <taxon>fabids</taxon>
        <taxon>Malpighiales</taxon>
        <taxon>Linaceae</taxon>
        <taxon>Linum</taxon>
    </lineage>
</organism>
<dbReference type="GO" id="GO:0006511">
    <property type="term" value="P:ubiquitin-dependent protein catabolic process"/>
    <property type="evidence" value="ECO:0007669"/>
    <property type="project" value="InterPro"/>
</dbReference>
<dbReference type="InterPro" id="IPR000426">
    <property type="entry name" value="Proteasome_asu_N"/>
</dbReference>
<evidence type="ECO:0000256" key="2">
    <source>
        <dbReference type="ARBA" id="ARBA00022490"/>
    </source>
</evidence>
<dbReference type="FunFam" id="3.60.20.10:FF:000036">
    <property type="entry name" value="Proteasome subunit alpha type"/>
    <property type="match status" value="1"/>
</dbReference>
<dbReference type="Pfam" id="PF10584">
    <property type="entry name" value="Proteasome_A_N"/>
    <property type="match status" value="1"/>
</dbReference>
<dbReference type="GO" id="GO:0019773">
    <property type="term" value="C:proteasome core complex, alpha-subunit complex"/>
    <property type="evidence" value="ECO:0007669"/>
    <property type="project" value="UniProtKB-UniRule"/>
</dbReference>
<comment type="subunit">
    <text evidence="6">The 20S proteasome core is composed of 28 subunits that are arranged in four stacked rings, resulting in a barrel-shaped structure. The two end rings are each formed by seven alpha subunits, and the two central rings are each formed by seven beta subunits.</text>
</comment>
<dbReference type="SUPFAM" id="SSF56235">
    <property type="entry name" value="N-terminal nucleophile aminohydrolases (Ntn hydrolases)"/>
    <property type="match status" value="1"/>
</dbReference>
<evidence type="ECO:0000313" key="8">
    <source>
        <dbReference type="EMBL" id="CAI0448126.1"/>
    </source>
</evidence>
<sequence length="249" mass="27733">MSRGSGGGYDRHITIFSPEGRLFQVEYAFKAVKAAAVTSIGVRGKDSVCVVTQKKVPDKLLDQTSVTHLFPITKYLGLLATGMTADARTLVQQARNEAADFRFRYGYEMPVDVLSKWIADKSQVYTQHAYMRPLGVGMMLIATCSRTYSFDIYACVKESKALFKFHAATSAGLKEQEAINFLEKKMKNDPAFSYDETVQTAISALQSVLQEDFKATEIEVGVVRADNPVFRVLSTEEIDEHLTAISERD</sequence>
<dbReference type="Gene3D" id="3.60.20.10">
    <property type="entry name" value="Glutamine Phosphoribosylpyrophosphate, subunit 1, domain 1"/>
    <property type="match status" value="1"/>
</dbReference>
<dbReference type="PANTHER" id="PTHR11599">
    <property type="entry name" value="PROTEASOME SUBUNIT ALPHA/BETA"/>
    <property type="match status" value="1"/>
</dbReference>
<comment type="function">
    <text evidence="1">The proteasome is a multicatalytic proteinase complex which is characterized by its ability to cleave peptides with Arg, Phe, Tyr, Leu, and Glu adjacent to the leaving group at neutral or slightly basic pH. The proteasome has an ATP-dependent proteolytic activity.</text>
</comment>
<evidence type="ECO:0000256" key="6">
    <source>
        <dbReference type="RuleBase" id="RU000551"/>
    </source>
</evidence>
<proteinExistence type="inferred from homology"/>
<dbReference type="InterPro" id="IPR050115">
    <property type="entry name" value="Proteasome_alpha"/>
</dbReference>
<keyword evidence="4 6" id="KW-0539">Nucleus</keyword>
<protein>
    <recommendedName>
        <fullName evidence="6">Proteasome subunit alpha type</fullName>
    </recommendedName>
</protein>
<dbReference type="AlphaFoldDB" id="A0AAV0MPY9"/>
<comment type="similarity">
    <text evidence="5 6">Belongs to the peptidase T1A family.</text>
</comment>
<evidence type="ECO:0000256" key="1">
    <source>
        <dbReference type="ARBA" id="ARBA00002000"/>
    </source>
</evidence>
<dbReference type="InterPro" id="IPR001353">
    <property type="entry name" value="Proteasome_sua/b"/>
</dbReference>
<accession>A0AAV0MPY9</accession>
<evidence type="ECO:0000313" key="9">
    <source>
        <dbReference type="Proteomes" id="UP001154282"/>
    </source>
</evidence>
<dbReference type="PROSITE" id="PS00388">
    <property type="entry name" value="PROTEASOME_ALPHA_1"/>
    <property type="match status" value="1"/>
</dbReference>
<dbReference type="SMART" id="SM00948">
    <property type="entry name" value="Proteasome_A_N"/>
    <property type="match status" value="1"/>
</dbReference>
<dbReference type="InterPro" id="IPR023332">
    <property type="entry name" value="Proteasome_alpha-type"/>
</dbReference>
<dbReference type="EMBL" id="CAMGYJ010000007">
    <property type="protein sequence ID" value="CAI0448126.1"/>
    <property type="molecule type" value="Genomic_DNA"/>
</dbReference>